<dbReference type="PANTHER" id="PTHR10174:SF222">
    <property type="entry name" value="GH10083P-RELATED"/>
    <property type="match status" value="1"/>
</dbReference>
<comment type="caution">
    <text evidence="2">The sequence shown here is derived from an EMBL/GenBank/DDBJ whole genome shotgun (WGS) entry which is preliminary data.</text>
</comment>
<organism evidence="2 3">
    <name type="scientific">Leptosia nina</name>
    <dbReference type="NCBI Taxonomy" id="320188"/>
    <lineage>
        <taxon>Eukaryota</taxon>
        <taxon>Metazoa</taxon>
        <taxon>Ecdysozoa</taxon>
        <taxon>Arthropoda</taxon>
        <taxon>Hexapoda</taxon>
        <taxon>Insecta</taxon>
        <taxon>Pterygota</taxon>
        <taxon>Neoptera</taxon>
        <taxon>Endopterygota</taxon>
        <taxon>Lepidoptera</taxon>
        <taxon>Glossata</taxon>
        <taxon>Ditrysia</taxon>
        <taxon>Papilionoidea</taxon>
        <taxon>Pieridae</taxon>
        <taxon>Pierinae</taxon>
        <taxon>Leptosia</taxon>
    </lineage>
</organism>
<dbReference type="AlphaFoldDB" id="A0AAV1J0G7"/>
<dbReference type="Pfam" id="PF00650">
    <property type="entry name" value="CRAL_TRIO"/>
    <property type="match status" value="1"/>
</dbReference>
<proteinExistence type="predicted"/>
<evidence type="ECO:0000259" key="1">
    <source>
        <dbReference type="PROSITE" id="PS50191"/>
    </source>
</evidence>
<dbReference type="EMBL" id="CAVLEF010000002">
    <property type="protein sequence ID" value="CAK1541712.1"/>
    <property type="molecule type" value="Genomic_DNA"/>
</dbReference>
<dbReference type="CDD" id="cd00170">
    <property type="entry name" value="SEC14"/>
    <property type="match status" value="1"/>
</dbReference>
<gene>
    <name evidence="2" type="ORF">LNINA_LOCUS1671</name>
</gene>
<sequence length="314" mass="36334">METLPNHPLIELTEDDVTKAREFYGINDVTRISQSLDSIMEWCQKQDHLVEASKALDRNILERILILSRGSVEASKAKIDKLFTSRGMMPDLAMNKTVEEFEEVWDYALYVPLPKLCKVDQSRVMVTQFLTERLENFSLLTYFRFAFMVGEYRLHYDYCLAERYIVDLTNVHIGLITKLNPLVVKQAEVLCTEGFGTKIKGIHLLNAPPFVDKIVFLIKQGLKEKVASRLHVHSSYEDLHKHVPKEILPKDFDGDGPCLSKLSDQWKEKLRTKETRELIKNMDKLVTDESRRSSTKFNEEYLGMPGSFRKLAVD</sequence>
<dbReference type="PANTHER" id="PTHR10174">
    <property type="entry name" value="ALPHA-TOCOPHEROL TRANSFER PROTEIN-RELATED"/>
    <property type="match status" value="1"/>
</dbReference>
<evidence type="ECO:0000313" key="2">
    <source>
        <dbReference type="EMBL" id="CAK1541712.1"/>
    </source>
</evidence>
<accession>A0AAV1J0G7</accession>
<dbReference type="SUPFAM" id="SSF52087">
    <property type="entry name" value="CRAL/TRIO domain"/>
    <property type="match status" value="1"/>
</dbReference>
<reference evidence="2 3" key="1">
    <citation type="submission" date="2023-11" db="EMBL/GenBank/DDBJ databases">
        <authorList>
            <person name="Okamura Y."/>
        </authorList>
    </citation>
    <scope>NUCLEOTIDE SEQUENCE [LARGE SCALE GENOMIC DNA]</scope>
</reference>
<dbReference type="InterPro" id="IPR036865">
    <property type="entry name" value="CRAL-TRIO_dom_sf"/>
</dbReference>
<dbReference type="Gene3D" id="3.40.525.10">
    <property type="entry name" value="CRAL-TRIO lipid binding domain"/>
    <property type="match status" value="1"/>
</dbReference>
<dbReference type="Proteomes" id="UP001497472">
    <property type="component" value="Unassembled WGS sequence"/>
</dbReference>
<dbReference type="PROSITE" id="PS50191">
    <property type="entry name" value="CRAL_TRIO"/>
    <property type="match status" value="1"/>
</dbReference>
<dbReference type="PRINTS" id="PR00180">
    <property type="entry name" value="CRETINALDHBP"/>
</dbReference>
<evidence type="ECO:0000313" key="3">
    <source>
        <dbReference type="Proteomes" id="UP001497472"/>
    </source>
</evidence>
<name>A0AAV1J0G7_9NEOP</name>
<dbReference type="GO" id="GO:0016020">
    <property type="term" value="C:membrane"/>
    <property type="evidence" value="ECO:0007669"/>
    <property type="project" value="TreeGrafter"/>
</dbReference>
<dbReference type="InterPro" id="IPR001251">
    <property type="entry name" value="CRAL-TRIO_dom"/>
</dbReference>
<feature type="domain" description="CRAL-TRIO" evidence="1">
    <location>
        <begin position="142"/>
        <end position="260"/>
    </location>
</feature>
<protein>
    <recommendedName>
        <fullName evidence="1">CRAL-TRIO domain-containing protein</fullName>
    </recommendedName>
</protein>
<dbReference type="GO" id="GO:1902936">
    <property type="term" value="F:phosphatidylinositol bisphosphate binding"/>
    <property type="evidence" value="ECO:0007669"/>
    <property type="project" value="TreeGrafter"/>
</dbReference>
<keyword evidence="3" id="KW-1185">Reference proteome</keyword>